<evidence type="ECO:0000259" key="2">
    <source>
        <dbReference type="Pfam" id="PF02371"/>
    </source>
</evidence>
<gene>
    <name evidence="3" type="ORF">GCM10023147_18210</name>
</gene>
<protein>
    <recommendedName>
        <fullName evidence="2">Transposase IS116/IS110/IS902 C-terminal domain-containing protein</fullName>
    </recommendedName>
</protein>
<evidence type="ECO:0000256" key="1">
    <source>
        <dbReference type="SAM" id="MobiDB-lite"/>
    </source>
</evidence>
<sequence>MRSIVIHITALGKEFTRLCIRSEKEFRPANDNEDSSGDTRRLGSITKAGDAHVRRLHVEAAWHHRRTYTTAAPGVPAGKR</sequence>
<organism evidence="3 4">
    <name type="scientific">Tsukamurella soli</name>
    <dbReference type="NCBI Taxonomy" id="644556"/>
    <lineage>
        <taxon>Bacteria</taxon>
        <taxon>Bacillati</taxon>
        <taxon>Actinomycetota</taxon>
        <taxon>Actinomycetes</taxon>
        <taxon>Mycobacteriales</taxon>
        <taxon>Tsukamurellaceae</taxon>
        <taxon>Tsukamurella</taxon>
    </lineage>
</organism>
<accession>A0ABP8JGD5</accession>
<evidence type="ECO:0000313" key="3">
    <source>
        <dbReference type="EMBL" id="GAA4390354.1"/>
    </source>
</evidence>
<dbReference type="EMBL" id="BAABFR010000022">
    <property type="protein sequence ID" value="GAA4390354.1"/>
    <property type="molecule type" value="Genomic_DNA"/>
</dbReference>
<feature type="domain" description="Transposase IS116/IS110/IS902 C-terminal" evidence="2">
    <location>
        <begin position="33"/>
        <end position="66"/>
    </location>
</feature>
<name>A0ABP8JGD5_9ACTN</name>
<proteinExistence type="predicted"/>
<comment type="caution">
    <text evidence="3">The sequence shown here is derived from an EMBL/GenBank/DDBJ whole genome shotgun (WGS) entry which is preliminary data.</text>
</comment>
<dbReference type="Proteomes" id="UP001500635">
    <property type="component" value="Unassembled WGS sequence"/>
</dbReference>
<keyword evidence="4" id="KW-1185">Reference proteome</keyword>
<evidence type="ECO:0000313" key="4">
    <source>
        <dbReference type="Proteomes" id="UP001500635"/>
    </source>
</evidence>
<reference evidence="4" key="1">
    <citation type="journal article" date="2019" name="Int. J. Syst. Evol. Microbiol.">
        <title>The Global Catalogue of Microorganisms (GCM) 10K type strain sequencing project: providing services to taxonomists for standard genome sequencing and annotation.</title>
        <authorList>
            <consortium name="The Broad Institute Genomics Platform"/>
            <consortium name="The Broad Institute Genome Sequencing Center for Infectious Disease"/>
            <person name="Wu L."/>
            <person name="Ma J."/>
        </authorList>
    </citation>
    <scope>NUCLEOTIDE SEQUENCE [LARGE SCALE GENOMIC DNA]</scope>
    <source>
        <strain evidence="4">JCM 17688</strain>
    </source>
</reference>
<dbReference type="Pfam" id="PF02371">
    <property type="entry name" value="Transposase_20"/>
    <property type="match status" value="1"/>
</dbReference>
<feature type="region of interest" description="Disordered" evidence="1">
    <location>
        <begin position="26"/>
        <end position="48"/>
    </location>
</feature>
<dbReference type="InterPro" id="IPR003346">
    <property type="entry name" value="Transposase_20"/>
</dbReference>